<proteinExistence type="predicted"/>
<dbReference type="EMBL" id="LWBO01000012">
    <property type="protein sequence ID" value="OQP48602.1"/>
    <property type="molecule type" value="Genomic_DNA"/>
</dbReference>
<evidence type="ECO:0000313" key="2">
    <source>
        <dbReference type="Proteomes" id="UP000192277"/>
    </source>
</evidence>
<protein>
    <recommendedName>
        <fullName evidence="3">Post-GPI attachment to proteins factor 3</fullName>
    </recommendedName>
</protein>
<dbReference type="Proteomes" id="UP000192277">
    <property type="component" value="Unassembled WGS sequence"/>
</dbReference>
<keyword evidence="2" id="KW-1185">Reference proteome</keyword>
<name>A0ABX3P0B7_9BACT</name>
<comment type="caution">
    <text evidence="1">The sequence shown here is derived from an EMBL/GenBank/DDBJ whole genome shotgun (WGS) entry which is preliminary data.</text>
</comment>
<organism evidence="1 2">
    <name type="scientific">Niastella koreensis</name>
    <dbReference type="NCBI Taxonomy" id="354356"/>
    <lineage>
        <taxon>Bacteria</taxon>
        <taxon>Pseudomonadati</taxon>
        <taxon>Bacteroidota</taxon>
        <taxon>Chitinophagia</taxon>
        <taxon>Chitinophagales</taxon>
        <taxon>Chitinophagaceae</taxon>
        <taxon>Niastella</taxon>
    </lineage>
</organism>
<evidence type="ECO:0008006" key="3">
    <source>
        <dbReference type="Google" id="ProtNLM"/>
    </source>
</evidence>
<gene>
    <name evidence="1" type="ORF">A4D02_07795</name>
</gene>
<reference evidence="1 2" key="1">
    <citation type="submission" date="2016-04" db="EMBL/GenBank/DDBJ databases">
        <authorList>
            <person name="Chen L."/>
            <person name="Zhuang W."/>
            <person name="Wang G."/>
        </authorList>
    </citation>
    <scope>NUCLEOTIDE SEQUENCE [LARGE SCALE GENOMIC DNA]</scope>
    <source>
        <strain evidence="2">GR20</strain>
    </source>
</reference>
<accession>A0ABX3P0B7</accession>
<evidence type="ECO:0000313" key="1">
    <source>
        <dbReference type="EMBL" id="OQP48602.1"/>
    </source>
</evidence>
<sequence>MVTYYMQVLVWGGIAYARVSAIEGRRQWENRCKLQTVSRKQIQAESRNPPAWRMKVNTLPVLALAFNLLALTRFLHFNIQYWKFDIQHLYSPFINLPLNTPKPPSTTLTC</sequence>